<dbReference type="EMBL" id="MU151410">
    <property type="protein sequence ID" value="KAF9444048.1"/>
    <property type="molecule type" value="Genomic_DNA"/>
</dbReference>
<feature type="region of interest" description="Disordered" evidence="1">
    <location>
        <begin position="99"/>
        <end position="153"/>
    </location>
</feature>
<gene>
    <name evidence="2" type="ORF">P691DRAFT_763729</name>
</gene>
<feature type="region of interest" description="Disordered" evidence="1">
    <location>
        <begin position="38"/>
        <end position="75"/>
    </location>
</feature>
<organism evidence="2 3">
    <name type="scientific">Macrolepiota fuliginosa MF-IS2</name>
    <dbReference type="NCBI Taxonomy" id="1400762"/>
    <lineage>
        <taxon>Eukaryota</taxon>
        <taxon>Fungi</taxon>
        <taxon>Dikarya</taxon>
        <taxon>Basidiomycota</taxon>
        <taxon>Agaricomycotina</taxon>
        <taxon>Agaricomycetes</taxon>
        <taxon>Agaricomycetidae</taxon>
        <taxon>Agaricales</taxon>
        <taxon>Agaricineae</taxon>
        <taxon>Agaricaceae</taxon>
        <taxon>Macrolepiota</taxon>
    </lineage>
</organism>
<dbReference type="AlphaFoldDB" id="A0A9P5X3B7"/>
<evidence type="ECO:0000313" key="2">
    <source>
        <dbReference type="EMBL" id="KAF9444048.1"/>
    </source>
</evidence>
<name>A0A9P5X3B7_9AGAR</name>
<accession>A0A9P5X3B7</accession>
<keyword evidence="3" id="KW-1185">Reference proteome</keyword>
<feature type="compositionally biased region" description="Basic and acidic residues" evidence="1">
    <location>
        <begin position="99"/>
        <end position="109"/>
    </location>
</feature>
<dbReference type="Proteomes" id="UP000807342">
    <property type="component" value="Unassembled WGS sequence"/>
</dbReference>
<sequence>MPSFSESLYHTLDGLANMFPPGFNPEESINIDKIANQPYQPWERLPPHLKQKFSAEHDKESQSPPRKPDNNNQELSQIAYEIFLDNYKWAHYAKEVMKDRSGKENKRGAPEAPHANDPPLKQSKSMMPPPMPISQHAPSPESLRSQQSTPSGL</sequence>
<proteinExistence type="predicted"/>
<evidence type="ECO:0000313" key="3">
    <source>
        <dbReference type="Proteomes" id="UP000807342"/>
    </source>
</evidence>
<comment type="caution">
    <text evidence="2">The sequence shown here is derived from an EMBL/GenBank/DDBJ whole genome shotgun (WGS) entry which is preliminary data.</text>
</comment>
<reference evidence="2" key="1">
    <citation type="submission" date="2020-11" db="EMBL/GenBank/DDBJ databases">
        <authorList>
            <consortium name="DOE Joint Genome Institute"/>
            <person name="Ahrendt S."/>
            <person name="Riley R."/>
            <person name="Andreopoulos W."/>
            <person name="Labutti K."/>
            <person name="Pangilinan J."/>
            <person name="Ruiz-Duenas F.J."/>
            <person name="Barrasa J.M."/>
            <person name="Sanchez-Garcia M."/>
            <person name="Camarero S."/>
            <person name="Miyauchi S."/>
            <person name="Serrano A."/>
            <person name="Linde D."/>
            <person name="Babiker R."/>
            <person name="Drula E."/>
            <person name="Ayuso-Fernandez I."/>
            <person name="Pacheco R."/>
            <person name="Padilla G."/>
            <person name="Ferreira P."/>
            <person name="Barriuso J."/>
            <person name="Kellner H."/>
            <person name="Castanera R."/>
            <person name="Alfaro M."/>
            <person name="Ramirez L."/>
            <person name="Pisabarro A.G."/>
            <person name="Kuo A."/>
            <person name="Tritt A."/>
            <person name="Lipzen A."/>
            <person name="He G."/>
            <person name="Yan M."/>
            <person name="Ng V."/>
            <person name="Cullen D."/>
            <person name="Martin F."/>
            <person name="Rosso M.-N."/>
            <person name="Henrissat B."/>
            <person name="Hibbett D."/>
            <person name="Martinez A.T."/>
            <person name="Grigoriev I.V."/>
        </authorList>
    </citation>
    <scope>NUCLEOTIDE SEQUENCE</scope>
    <source>
        <strain evidence="2">MF-IS2</strain>
    </source>
</reference>
<feature type="compositionally biased region" description="Basic and acidic residues" evidence="1">
    <location>
        <begin position="53"/>
        <end position="69"/>
    </location>
</feature>
<evidence type="ECO:0000256" key="1">
    <source>
        <dbReference type="SAM" id="MobiDB-lite"/>
    </source>
</evidence>
<feature type="compositionally biased region" description="Polar residues" evidence="1">
    <location>
        <begin position="142"/>
        <end position="153"/>
    </location>
</feature>
<protein>
    <submittedName>
        <fullName evidence="2">Uncharacterized protein</fullName>
    </submittedName>
</protein>